<evidence type="ECO:0000256" key="2">
    <source>
        <dbReference type="HAMAP-Rule" id="MF_00758"/>
    </source>
</evidence>
<comment type="similarity">
    <text evidence="1 2">Belongs to the UPF0301 (AlgH) family.</text>
</comment>
<dbReference type="AlphaFoldDB" id="A0A1Y0CW51"/>
<dbReference type="HAMAP" id="MF_00758">
    <property type="entry name" value="UPF0301"/>
    <property type="match status" value="1"/>
</dbReference>
<reference evidence="4" key="1">
    <citation type="submission" date="2017-05" db="EMBL/GenBank/DDBJ databases">
        <authorList>
            <person name="Sung H."/>
        </authorList>
    </citation>
    <scope>NUCLEOTIDE SEQUENCE [LARGE SCALE GENOMIC DNA]</scope>
    <source>
        <strain evidence="4">AMac2203</strain>
    </source>
</reference>
<dbReference type="KEGG" id="ocm:CBP12_04850"/>
<sequence>MDSLQHHFLIAMPSLKDPFFGGAVTYVCEHNDEGAMGLVINIPIDLPLYELLAQLEMAPEDERSELKRPVLQGGPVAADRGFVLHTPKNGFSSSQLLADNLMITTSPDVLETLGSEEAPEHYLVALGYAGWTPGQLEQELSENSWLTVPADTELLFDTPFSKRWQQAIARLGVDPQHLSSQVGHG</sequence>
<proteinExistence type="inferred from homology"/>
<evidence type="ECO:0000256" key="1">
    <source>
        <dbReference type="ARBA" id="ARBA00009600"/>
    </source>
</evidence>
<dbReference type="PANTHER" id="PTHR30327:SF1">
    <property type="entry name" value="UPF0301 PROTEIN YQGE"/>
    <property type="match status" value="1"/>
</dbReference>
<dbReference type="Gene3D" id="3.40.1740.10">
    <property type="entry name" value="VC0467-like"/>
    <property type="match status" value="1"/>
</dbReference>
<dbReference type="OrthoDB" id="9807486at2"/>
<dbReference type="InterPro" id="IPR003774">
    <property type="entry name" value="AlgH-like"/>
</dbReference>
<keyword evidence="4" id="KW-1185">Reference proteome</keyword>
<organism evidence="3 4">
    <name type="scientific">Oceanisphaera avium</name>
    <dbReference type="NCBI Taxonomy" id="1903694"/>
    <lineage>
        <taxon>Bacteria</taxon>
        <taxon>Pseudomonadati</taxon>
        <taxon>Pseudomonadota</taxon>
        <taxon>Gammaproteobacteria</taxon>
        <taxon>Aeromonadales</taxon>
        <taxon>Aeromonadaceae</taxon>
        <taxon>Oceanisphaera</taxon>
    </lineage>
</organism>
<dbReference type="NCBIfam" id="NF001266">
    <property type="entry name" value="PRK00228.1-1"/>
    <property type="match status" value="1"/>
</dbReference>
<evidence type="ECO:0000313" key="3">
    <source>
        <dbReference type="EMBL" id="ART79561.1"/>
    </source>
</evidence>
<protein>
    <recommendedName>
        <fullName evidence="2">UPF0301 protein CBP12_04850</fullName>
    </recommendedName>
</protein>
<name>A0A1Y0CW51_9GAMM</name>
<dbReference type="EMBL" id="CP021376">
    <property type="protein sequence ID" value="ART79561.1"/>
    <property type="molecule type" value="Genomic_DNA"/>
</dbReference>
<dbReference type="Proteomes" id="UP000243793">
    <property type="component" value="Chromosome"/>
</dbReference>
<dbReference type="SUPFAM" id="SSF143456">
    <property type="entry name" value="VC0467-like"/>
    <property type="match status" value="1"/>
</dbReference>
<dbReference type="PANTHER" id="PTHR30327">
    <property type="entry name" value="UNCHARACTERIZED PROTEIN YQGE"/>
    <property type="match status" value="1"/>
</dbReference>
<accession>A0A1Y0CW51</accession>
<evidence type="ECO:0000313" key="4">
    <source>
        <dbReference type="Proteomes" id="UP000243793"/>
    </source>
</evidence>
<dbReference type="Pfam" id="PF02622">
    <property type="entry name" value="DUF179"/>
    <property type="match status" value="1"/>
</dbReference>
<dbReference type="GO" id="GO:0005829">
    <property type="term" value="C:cytosol"/>
    <property type="evidence" value="ECO:0007669"/>
    <property type="project" value="TreeGrafter"/>
</dbReference>
<gene>
    <name evidence="3" type="ORF">CBP12_04850</name>
</gene>
<dbReference type="RefSeq" id="WP_086963434.1">
    <property type="nucleotide sequence ID" value="NZ_CP021376.1"/>
</dbReference>